<sequence>MLDGINGGEIRAHIKNDNTTCNLPVVIVSAYGKMIQSLGTYANTGLNKAFLIGHIDRELRWHFSSDKKKQLCFISRTTEIINAAKGDMEHVEYHHIKVNDDNECLNRLKLNKGQLLYIQGKVQTHSFVDAKIKRYKTEILALQLVDIIAPVPVATVSVLP</sequence>
<dbReference type="EMBL" id="QGDC01000004">
    <property type="protein sequence ID" value="RCH55325.1"/>
    <property type="molecule type" value="Genomic_DNA"/>
</dbReference>
<gene>
    <name evidence="3" type="ORF">DJ568_09090</name>
</gene>
<keyword evidence="4" id="KW-1185">Reference proteome</keyword>
<keyword evidence="1 2" id="KW-0238">DNA-binding</keyword>
<dbReference type="InterPro" id="IPR000424">
    <property type="entry name" value="Primosome_PriB/ssb"/>
</dbReference>
<dbReference type="AlphaFoldDB" id="A0A367GQG8"/>
<evidence type="ECO:0000313" key="4">
    <source>
        <dbReference type="Proteomes" id="UP000253209"/>
    </source>
</evidence>
<dbReference type="Proteomes" id="UP000253209">
    <property type="component" value="Unassembled WGS sequence"/>
</dbReference>
<accession>A0A367GQG8</accession>
<dbReference type="PROSITE" id="PS50935">
    <property type="entry name" value="SSB"/>
    <property type="match status" value="1"/>
</dbReference>
<evidence type="ECO:0008006" key="5">
    <source>
        <dbReference type="Google" id="ProtNLM"/>
    </source>
</evidence>
<evidence type="ECO:0000256" key="2">
    <source>
        <dbReference type="PROSITE-ProRule" id="PRU00252"/>
    </source>
</evidence>
<protein>
    <recommendedName>
        <fullName evidence="5">Single-stranded DNA-binding protein</fullName>
    </recommendedName>
</protein>
<name>A0A367GQG8_9SPHI</name>
<dbReference type="GO" id="GO:0003697">
    <property type="term" value="F:single-stranded DNA binding"/>
    <property type="evidence" value="ECO:0007669"/>
    <property type="project" value="InterPro"/>
</dbReference>
<dbReference type="RefSeq" id="WP_114004947.1">
    <property type="nucleotide sequence ID" value="NZ_QGDC01000004.1"/>
</dbReference>
<dbReference type="OrthoDB" id="798399at2"/>
<dbReference type="SUPFAM" id="SSF50249">
    <property type="entry name" value="Nucleic acid-binding proteins"/>
    <property type="match status" value="1"/>
</dbReference>
<reference evidence="3 4" key="1">
    <citation type="submission" date="2018-05" db="EMBL/GenBank/DDBJ databases">
        <title>Mucilaginibacter hurinus sp. nov., isolated from briquette warehouse soil.</title>
        <authorList>
            <person name="Choi L."/>
        </authorList>
    </citation>
    <scope>NUCLEOTIDE SEQUENCE [LARGE SCALE GENOMIC DNA]</scope>
    <source>
        <strain evidence="3 4">ZR32</strain>
    </source>
</reference>
<dbReference type="Gene3D" id="2.40.50.140">
    <property type="entry name" value="Nucleic acid-binding proteins"/>
    <property type="match status" value="1"/>
</dbReference>
<evidence type="ECO:0000256" key="1">
    <source>
        <dbReference type="ARBA" id="ARBA00023125"/>
    </source>
</evidence>
<proteinExistence type="predicted"/>
<comment type="caution">
    <text evidence="3">The sequence shown here is derived from an EMBL/GenBank/DDBJ whole genome shotgun (WGS) entry which is preliminary data.</text>
</comment>
<dbReference type="InterPro" id="IPR012340">
    <property type="entry name" value="NA-bd_OB-fold"/>
</dbReference>
<evidence type="ECO:0000313" key="3">
    <source>
        <dbReference type="EMBL" id="RCH55325.1"/>
    </source>
</evidence>
<dbReference type="Pfam" id="PF00436">
    <property type="entry name" value="SSB"/>
    <property type="match status" value="1"/>
</dbReference>
<organism evidence="3 4">
    <name type="scientific">Mucilaginibacter hurinus</name>
    <dbReference type="NCBI Taxonomy" id="2201324"/>
    <lineage>
        <taxon>Bacteria</taxon>
        <taxon>Pseudomonadati</taxon>
        <taxon>Bacteroidota</taxon>
        <taxon>Sphingobacteriia</taxon>
        <taxon>Sphingobacteriales</taxon>
        <taxon>Sphingobacteriaceae</taxon>
        <taxon>Mucilaginibacter</taxon>
    </lineage>
</organism>